<evidence type="ECO:0000259" key="1">
    <source>
        <dbReference type="Pfam" id="PF04773"/>
    </source>
</evidence>
<dbReference type="PANTHER" id="PTHR30273">
    <property type="entry name" value="PERIPLASMIC SIGNAL SENSOR AND SIGMA FACTOR ACTIVATOR FECR-RELATED"/>
    <property type="match status" value="1"/>
</dbReference>
<dbReference type="Gene3D" id="2.60.120.1440">
    <property type="match status" value="1"/>
</dbReference>
<gene>
    <name evidence="2" type="ORF">B1B_11568</name>
</gene>
<dbReference type="InterPro" id="IPR012373">
    <property type="entry name" value="Ferrdict_sens_TM"/>
</dbReference>
<comment type="caution">
    <text evidence="2">The sequence shown here is derived from an EMBL/GenBank/DDBJ whole genome shotgun (WGS) entry which is preliminary data.</text>
</comment>
<accession>T0ZMJ8</accession>
<proteinExistence type="predicted"/>
<reference evidence="2" key="2">
    <citation type="journal article" date="2014" name="ISME J.">
        <title>Microbial stratification in low pH oxic and suboxic macroscopic growths along an acid mine drainage.</title>
        <authorList>
            <person name="Mendez-Garcia C."/>
            <person name="Mesa V."/>
            <person name="Sprenger R.R."/>
            <person name="Richter M."/>
            <person name="Diez M.S."/>
            <person name="Solano J."/>
            <person name="Bargiela R."/>
            <person name="Golyshina O.V."/>
            <person name="Manteca A."/>
            <person name="Ramos J.L."/>
            <person name="Gallego J.R."/>
            <person name="Llorente I."/>
            <person name="Martins Dos Santos V.A."/>
            <person name="Jensen O.N."/>
            <person name="Pelaez A.I."/>
            <person name="Sanchez J."/>
            <person name="Ferrer M."/>
        </authorList>
    </citation>
    <scope>NUCLEOTIDE SEQUENCE</scope>
</reference>
<reference evidence="2" key="1">
    <citation type="submission" date="2013-08" db="EMBL/GenBank/DDBJ databases">
        <authorList>
            <person name="Mendez C."/>
            <person name="Richter M."/>
            <person name="Ferrer M."/>
            <person name="Sanchez J."/>
        </authorList>
    </citation>
    <scope>NUCLEOTIDE SEQUENCE</scope>
</reference>
<dbReference type="GO" id="GO:0016989">
    <property type="term" value="F:sigma factor antagonist activity"/>
    <property type="evidence" value="ECO:0007669"/>
    <property type="project" value="TreeGrafter"/>
</dbReference>
<dbReference type="AlphaFoldDB" id="T0ZMJ8"/>
<dbReference type="EMBL" id="AUZY01007527">
    <property type="protein sequence ID" value="EQD49571.1"/>
    <property type="molecule type" value="Genomic_DNA"/>
</dbReference>
<dbReference type="InterPro" id="IPR006860">
    <property type="entry name" value="FecR"/>
</dbReference>
<sequence>MRLLWAAALGVAAAAALTAVLVSQPWRTGAAQLYRTRPGEQRVIVLADGSRVTLNSATTVEVELGKRRRIVHLLTGEALFQVSHDPARPFDVHADGEVVRAIGTEFNVDLTVKYAAVTVLQGLVAVMRASQARLPTSPRWVAPAGGARPRHERFPAPIGALILGVAQRVYITPQGLSRPLPVSDLAATTAWTHRQLVFEHRPLGQVVQEIDRESGEHIRIDSAALRAREVTGVIRLDDPRSLLEFLADVPGVV</sequence>
<dbReference type="Pfam" id="PF04773">
    <property type="entry name" value="FecR"/>
    <property type="match status" value="1"/>
</dbReference>
<feature type="domain" description="FecR protein" evidence="1">
    <location>
        <begin position="34"/>
        <end position="124"/>
    </location>
</feature>
<dbReference type="PANTHER" id="PTHR30273:SF2">
    <property type="entry name" value="PROTEIN FECR"/>
    <property type="match status" value="1"/>
</dbReference>
<evidence type="ECO:0000313" key="2">
    <source>
        <dbReference type="EMBL" id="EQD49571.1"/>
    </source>
</evidence>
<organism evidence="2">
    <name type="scientific">mine drainage metagenome</name>
    <dbReference type="NCBI Taxonomy" id="410659"/>
    <lineage>
        <taxon>unclassified sequences</taxon>
        <taxon>metagenomes</taxon>
        <taxon>ecological metagenomes</taxon>
    </lineage>
</organism>
<name>T0ZMJ8_9ZZZZ</name>
<protein>
    <submittedName>
        <fullName evidence="2">Anti-FecI sigma factor FecR</fullName>
    </submittedName>
</protein>
<feature type="non-terminal residue" evidence="2">
    <location>
        <position position="253"/>
    </location>
</feature>